<proteinExistence type="inferred from homology"/>
<comment type="cofactor">
    <cofactor evidence="5">
        <name>Ca(2+)</name>
        <dbReference type="ChEBI" id="CHEBI:29108"/>
    </cofactor>
    <text evidence="5">Binds 1 Ca(2+) ion per dimer.</text>
</comment>
<dbReference type="PIRSF" id="PIRSF001227">
    <property type="entry name" value="Pen_acylase"/>
    <property type="match status" value="1"/>
</dbReference>
<dbReference type="AlphaFoldDB" id="A0A562SL64"/>
<name>A0A562SL64_CHIJA</name>
<dbReference type="GO" id="GO:0016811">
    <property type="term" value="F:hydrolase activity, acting on carbon-nitrogen (but not peptide) bonds, in linear amides"/>
    <property type="evidence" value="ECO:0007669"/>
    <property type="project" value="InterPro"/>
</dbReference>
<comment type="caution">
    <text evidence="6">The sequence shown here is derived from an EMBL/GenBank/DDBJ whole genome shotgun (WGS) entry which is preliminary data.</text>
</comment>
<comment type="similarity">
    <text evidence="1">Belongs to the peptidase S45 family.</text>
</comment>
<dbReference type="Gene3D" id="1.10.439.10">
    <property type="entry name" value="Penicillin Amidohydrolase, domain 1"/>
    <property type="match status" value="1"/>
</dbReference>
<dbReference type="Proteomes" id="UP000316778">
    <property type="component" value="Unassembled WGS sequence"/>
</dbReference>
<dbReference type="InterPro" id="IPR014395">
    <property type="entry name" value="Pen/GL7ACA/AHL_acylase"/>
</dbReference>
<protein>
    <submittedName>
        <fullName evidence="6">Penicillin amidase</fullName>
    </submittedName>
</protein>
<dbReference type="InterPro" id="IPR002692">
    <property type="entry name" value="S45"/>
</dbReference>
<dbReference type="GO" id="GO:0017000">
    <property type="term" value="P:antibiotic biosynthetic process"/>
    <property type="evidence" value="ECO:0007669"/>
    <property type="project" value="InterPro"/>
</dbReference>
<dbReference type="EMBL" id="VLLG01000007">
    <property type="protein sequence ID" value="TWI81948.1"/>
    <property type="molecule type" value="Genomic_DNA"/>
</dbReference>
<gene>
    <name evidence="6" type="ORF">LX66_5262</name>
</gene>
<evidence type="ECO:0000313" key="7">
    <source>
        <dbReference type="Proteomes" id="UP000316778"/>
    </source>
</evidence>
<reference evidence="6 7" key="1">
    <citation type="journal article" date="2013" name="Stand. Genomic Sci.">
        <title>Genomic Encyclopedia of Type Strains, Phase I: The one thousand microbial genomes (KMG-I) project.</title>
        <authorList>
            <person name="Kyrpides N.C."/>
            <person name="Woyke T."/>
            <person name="Eisen J.A."/>
            <person name="Garrity G."/>
            <person name="Lilburn T.G."/>
            <person name="Beck B.J."/>
            <person name="Whitman W.B."/>
            <person name="Hugenholtz P."/>
            <person name="Klenk H.P."/>
        </authorList>
    </citation>
    <scope>NUCLEOTIDE SEQUENCE [LARGE SCALE GENOMIC DNA]</scope>
    <source>
        <strain evidence="6 7">DSM 13484</strain>
    </source>
</reference>
<evidence type="ECO:0000256" key="2">
    <source>
        <dbReference type="ARBA" id="ARBA00022801"/>
    </source>
</evidence>
<organism evidence="6 7">
    <name type="scientific">Chitinophaga japonensis</name>
    <name type="common">Flexibacter japonensis</name>
    <dbReference type="NCBI Taxonomy" id="104662"/>
    <lineage>
        <taxon>Bacteria</taxon>
        <taxon>Pseudomonadati</taxon>
        <taxon>Bacteroidota</taxon>
        <taxon>Chitinophagia</taxon>
        <taxon>Chitinophagales</taxon>
        <taxon>Chitinophagaceae</taxon>
        <taxon>Chitinophaga</taxon>
    </lineage>
</organism>
<dbReference type="InterPro" id="IPR043146">
    <property type="entry name" value="Penicillin_amidase_N_B-knob"/>
</dbReference>
<dbReference type="GO" id="GO:0046872">
    <property type="term" value="F:metal ion binding"/>
    <property type="evidence" value="ECO:0007669"/>
    <property type="project" value="UniProtKB-KW"/>
</dbReference>
<dbReference type="SUPFAM" id="SSF56235">
    <property type="entry name" value="N-terminal nucleophile aminohydrolases (Ntn hydrolases)"/>
    <property type="match status" value="1"/>
</dbReference>
<dbReference type="Gene3D" id="3.60.20.10">
    <property type="entry name" value="Glutamine Phosphoribosylpyrophosphate, subunit 1, domain 1"/>
    <property type="match status" value="1"/>
</dbReference>
<keyword evidence="7" id="KW-1185">Reference proteome</keyword>
<keyword evidence="5" id="KW-0479">Metal-binding</keyword>
<evidence type="ECO:0000256" key="4">
    <source>
        <dbReference type="PIRSR" id="PIRSR001227-1"/>
    </source>
</evidence>
<feature type="active site" description="Nucleophile" evidence="4">
    <location>
        <position position="276"/>
    </location>
</feature>
<dbReference type="CDD" id="cd03747">
    <property type="entry name" value="Ntn_PGA_like"/>
    <property type="match status" value="1"/>
</dbReference>
<dbReference type="InterPro" id="IPR023343">
    <property type="entry name" value="Penicillin_amidase_dom1"/>
</dbReference>
<accession>A0A562SL64</accession>
<dbReference type="PANTHER" id="PTHR34218">
    <property type="entry name" value="PEPTIDASE S45 PENICILLIN AMIDASE"/>
    <property type="match status" value="1"/>
</dbReference>
<dbReference type="Gene3D" id="1.10.1400.10">
    <property type="match status" value="1"/>
</dbReference>
<sequence>MKRFLGVLLLVLLAAAWLYLTNYHFHGLGSLQQLADYRKGILGKEALPENSGTVLAGPAGAATIDIDTLGIPHIFGSNANALAYAAGYMHARDRYFQMELLAFAVMGRLSEIIGADGIYSDQNWKRFDLEERARRLLDTLALTQPDLFSYLNAYALGVNAYISREDDAHRDPMYLIWNYQPGAWKPYYSFLVQWYMSFDLTFYDDYFDRQEILDKLPPAVRSILYPDRPDKPSFIIPGQAEPTLQGTRGNMLAECFKPHIPSVGYAARPTNRSLGSNNWVVGATHTESGQLFLCNDLHLFLTNPGIFYEMQLKCPGMHVYGYTIPGVPLVLTGHNERIAWGITNGGWDVTEQYLLRLNPSNKGQYWLDGKWADMDTRHYAIHVKGQSPQHIQVRYTVFGPVVERDSLVYALRWHPAQGGHAIQAFWKLGKAGNWPGFREALRGYDYPSQNFVYGDIQGNIGMICAGSMPVKPPGYAGGLLDGRVSPLRQYVPFDALPMSYNPDRNYLFSANQEPVNGDYYYAARWFADLYRPSRINNILSAGKHFSREDMRQMQLDVTDLSVQDLHTLLDKYAHPAVLSANWQAIRQWEGRIDATKKEAAFYKAFREAAGISSRRLATSLDVRSPPSFDQFMHFLLCNDSLTYKERPITPRKCFLELMALTDSVYAAGKHAGAAYAFSIPQFTFLPGLDIRVEGLGGNDNTINVNHGAHPVIRTIIELKGTGIRSWMVNAIGQTGRLNEKNYTQQLASWKENQVHPTRFVTSPGDLEGITERIIFSPKE</sequence>
<dbReference type="InterPro" id="IPR029055">
    <property type="entry name" value="Ntn_hydrolases_N"/>
</dbReference>
<feature type="binding site" evidence="5">
    <location>
        <position position="348"/>
    </location>
    <ligand>
        <name>Ca(2+)</name>
        <dbReference type="ChEBI" id="CHEBI:29108"/>
    </ligand>
</feature>
<evidence type="ECO:0000256" key="5">
    <source>
        <dbReference type="PIRSR" id="PIRSR001227-2"/>
    </source>
</evidence>
<keyword evidence="3" id="KW-0865">Zymogen</keyword>
<keyword evidence="2" id="KW-0378">Hydrolase</keyword>
<dbReference type="InterPro" id="IPR043147">
    <property type="entry name" value="Penicillin_amidase_A-knob"/>
</dbReference>
<dbReference type="OrthoDB" id="9759796at2"/>
<keyword evidence="5" id="KW-0106">Calcium</keyword>
<evidence type="ECO:0000313" key="6">
    <source>
        <dbReference type="EMBL" id="TWI81948.1"/>
    </source>
</evidence>
<dbReference type="Gene3D" id="2.30.120.10">
    <property type="match status" value="1"/>
</dbReference>
<dbReference type="PANTHER" id="PTHR34218:SF4">
    <property type="entry name" value="ACYL-HOMOSERINE LACTONE ACYLASE QUIP"/>
    <property type="match status" value="1"/>
</dbReference>
<evidence type="ECO:0000256" key="1">
    <source>
        <dbReference type="ARBA" id="ARBA00006586"/>
    </source>
</evidence>
<dbReference type="Pfam" id="PF01804">
    <property type="entry name" value="Penicil_amidase"/>
    <property type="match status" value="1"/>
</dbReference>
<dbReference type="RefSeq" id="WP_145718997.1">
    <property type="nucleotide sequence ID" value="NZ_BAAAFY010000003.1"/>
</dbReference>
<evidence type="ECO:0000256" key="3">
    <source>
        <dbReference type="ARBA" id="ARBA00023145"/>
    </source>
</evidence>